<accession>A0A9Q3H7R4</accession>
<sequence length="109" mass="12399">MSRLHQDNINCHMCHMSMSLKAQTHFNTICKVWVITPHGERKQFGMLIFVHEKTSSPPPDHLTPLPCLLSCMNWLPHHHLIHSDPLECLSALTPPYASSDPPLTILMLV</sequence>
<gene>
    <name evidence="1" type="ORF">O181_034156</name>
</gene>
<proteinExistence type="predicted"/>
<name>A0A9Q3H7R4_9BASI</name>
<reference evidence="1" key="1">
    <citation type="submission" date="2021-03" db="EMBL/GenBank/DDBJ databases">
        <title>Draft genome sequence of rust myrtle Austropuccinia psidii MF-1, a brazilian biotype.</title>
        <authorList>
            <person name="Quecine M.C."/>
            <person name="Pachon D.M.R."/>
            <person name="Bonatelli M.L."/>
            <person name="Correr F.H."/>
            <person name="Franceschini L.M."/>
            <person name="Leite T.F."/>
            <person name="Margarido G.R.A."/>
            <person name="Almeida C.A."/>
            <person name="Ferrarezi J.A."/>
            <person name="Labate C.A."/>
        </authorList>
    </citation>
    <scope>NUCLEOTIDE SEQUENCE</scope>
    <source>
        <strain evidence="1">MF-1</strain>
    </source>
</reference>
<dbReference type="AlphaFoldDB" id="A0A9Q3H7R4"/>
<dbReference type="Proteomes" id="UP000765509">
    <property type="component" value="Unassembled WGS sequence"/>
</dbReference>
<dbReference type="EMBL" id="AVOT02012581">
    <property type="protein sequence ID" value="MBW0494441.1"/>
    <property type="molecule type" value="Genomic_DNA"/>
</dbReference>
<organism evidence="1 2">
    <name type="scientific">Austropuccinia psidii MF-1</name>
    <dbReference type="NCBI Taxonomy" id="1389203"/>
    <lineage>
        <taxon>Eukaryota</taxon>
        <taxon>Fungi</taxon>
        <taxon>Dikarya</taxon>
        <taxon>Basidiomycota</taxon>
        <taxon>Pucciniomycotina</taxon>
        <taxon>Pucciniomycetes</taxon>
        <taxon>Pucciniales</taxon>
        <taxon>Sphaerophragmiaceae</taxon>
        <taxon>Austropuccinia</taxon>
    </lineage>
</organism>
<comment type="caution">
    <text evidence="1">The sequence shown here is derived from an EMBL/GenBank/DDBJ whole genome shotgun (WGS) entry which is preliminary data.</text>
</comment>
<keyword evidence="2" id="KW-1185">Reference proteome</keyword>
<protein>
    <submittedName>
        <fullName evidence="1">Uncharacterized protein</fullName>
    </submittedName>
</protein>
<evidence type="ECO:0000313" key="2">
    <source>
        <dbReference type="Proteomes" id="UP000765509"/>
    </source>
</evidence>
<evidence type="ECO:0000313" key="1">
    <source>
        <dbReference type="EMBL" id="MBW0494441.1"/>
    </source>
</evidence>